<dbReference type="AlphaFoldDB" id="C0GI17"/>
<sequence>MQLIIIVLLIIIAWNVKTGFERIEKLLLQQKNESEIL</sequence>
<protein>
    <submittedName>
        <fullName evidence="1">Uncharacterized protein</fullName>
    </submittedName>
</protein>
<organism evidence="1 2">
    <name type="scientific">Dethiobacter alkaliphilus AHT 1</name>
    <dbReference type="NCBI Taxonomy" id="555088"/>
    <lineage>
        <taxon>Bacteria</taxon>
        <taxon>Bacillati</taxon>
        <taxon>Bacillota</taxon>
        <taxon>Dethiobacteria</taxon>
        <taxon>Dethiobacterales</taxon>
        <taxon>Dethiobacteraceae</taxon>
        <taxon>Dethiobacter</taxon>
    </lineage>
</organism>
<dbReference type="EMBL" id="ACJM01000010">
    <property type="protein sequence ID" value="EEG77091.1"/>
    <property type="molecule type" value="Genomic_DNA"/>
</dbReference>
<reference evidence="1 2" key="1">
    <citation type="submission" date="2009-02" db="EMBL/GenBank/DDBJ databases">
        <title>Sequencing of the draft genome and assembly of Dethiobacter alkaliphilus AHT 1.</title>
        <authorList>
            <consortium name="US DOE Joint Genome Institute (JGI-PGF)"/>
            <person name="Lucas S."/>
            <person name="Copeland A."/>
            <person name="Lapidus A."/>
            <person name="Glavina del Rio T."/>
            <person name="Dalin E."/>
            <person name="Tice H."/>
            <person name="Bruce D."/>
            <person name="Goodwin L."/>
            <person name="Pitluck S."/>
            <person name="Larimer F."/>
            <person name="Land M.L."/>
            <person name="Hauser L."/>
            <person name="Muyzer G."/>
        </authorList>
    </citation>
    <scope>NUCLEOTIDE SEQUENCE [LARGE SCALE GENOMIC DNA]</scope>
    <source>
        <strain evidence="1 2">AHT 1</strain>
    </source>
</reference>
<accession>C0GI17</accession>
<keyword evidence="2" id="KW-1185">Reference proteome</keyword>
<evidence type="ECO:0000313" key="2">
    <source>
        <dbReference type="Proteomes" id="UP000006443"/>
    </source>
</evidence>
<proteinExistence type="predicted"/>
<comment type="caution">
    <text evidence="1">The sequence shown here is derived from an EMBL/GenBank/DDBJ whole genome shotgun (WGS) entry which is preliminary data.</text>
</comment>
<gene>
    <name evidence="1" type="ORF">DealDRAFT_2126</name>
</gene>
<evidence type="ECO:0000313" key="1">
    <source>
        <dbReference type="EMBL" id="EEG77091.1"/>
    </source>
</evidence>
<dbReference type="Proteomes" id="UP000006443">
    <property type="component" value="Unassembled WGS sequence"/>
</dbReference>
<name>C0GI17_DETAL</name>